<dbReference type="Proteomes" id="UP001324287">
    <property type="component" value="Chromosome"/>
</dbReference>
<feature type="region of interest" description="Disordered" evidence="1">
    <location>
        <begin position="67"/>
        <end position="92"/>
    </location>
</feature>
<name>A0ABZ1BBL8_9ACTN</name>
<evidence type="ECO:0000313" key="3">
    <source>
        <dbReference type="Proteomes" id="UP001324287"/>
    </source>
</evidence>
<evidence type="ECO:0000313" key="2">
    <source>
        <dbReference type="EMBL" id="WRL67351.1"/>
    </source>
</evidence>
<reference evidence="2 3" key="1">
    <citation type="submission" date="2023-12" db="EMBL/GenBank/DDBJ databases">
        <title>Blastococcus brunescens sp. nov., an actonobacterium isolated from sandstone collected in sahara desert.</title>
        <authorList>
            <person name="Gtari M."/>
            <person name="Ghodhbane F."/>
        </authorList>
    </citation>
    <scope>NUCLEOTIDE SEQUENCE [LARGE SCALE GENOMIC DNA]</scope>
    <source>
        <strain evidence="2 3">BMG 8361</strain>
    </source>
</reference>
<accession>A0ABZ1BBL8</accession>
<proteinExistence type="predicted"/>
<keyword evidence="3" id="KW-1185">Reference proteome</keyword>
<gene>
    <name evidence="2" type="ORF">U6N30_06620</name>
</gene>
<dbReference type="EMBL" id="CP141261">
    <property type="protein sequence ID" value="WRL67351.1"/>
    <property type="molecule type" value="Genomic_DNA"/>
</dbReference>
<evidence type="ECO:0000256" key="1">
    <source>
        <dbReference type="SAM" id="MobiDB-lite"/>
    </source>
</evidence>
<organism evidence="2 3">
    <name type="scientific">Blastococcus brunescens</name>
    <dbReference type="NCBI Taxonomy" id="1564165"/>
    <lineage>
        <taxon>Bacteria</taxon>
        <taxon>Bacillati</taxon>
        <taxon>Actinomycetota</taxon>
        <taxon>Actinomycetes</taxon>
        <taxon>Geodermatophilales</taxon>
        <taxon>Geodermatophilaceae</taxon>
        <taxon>Blastococcus</taxon>
    </lineage>
</organism>
<sequence length="92" mass="9639">MGQLPASVDVADAVQPRQARDLLGVVDVEVRPRLQVDGVHADVGGPRPPSDSDQHLVAPDLVLPDGEHHLAGLAPGGGHRVPQPHVHTRGPQ</sequence>
<protein>
    <submittedName>
        <fullName evidence="2">Uncharacterized protein</fullName>
    </submittedName>
</protein>